<dbReference type="EMBL" id="CADCWL010000062">
    <property type="protein sequence ID" value="CAA9558153.1"/>
    <property type="molecule type" value="Genomic_DNA"/>
</dbReference>
<accession>A0A6J4UVW8</accession>
<dbReference type="PANTHER" id="PTHR37418">
    <property type="entry name" value="3-KETO-5-AMINOHEXANOATE CLEAVAGE ENZYME-RELATED"/>
    <property type="match status" value="1"/>
</dbReference>
<gene>
    <name evidence="1" type="ORF">AVDCRST_MAG19-1401</name>
</gene>
<dbReference type="Pfam" id="PF05853">
    <property type="entry name" value="BKACE"/>
    <property type="match status" value="2"/>
</dbReference>
<evidence type="ECO:0000313" key="1">
    <source>
        <dbReference type="EMBL" id="CAA9558153.1"/>
    </source>
</evidence>
<dbReference type="Gene3D" id="3.20.20.70">
    <property type="entry name" value="Aldolase class I"/>
    <property type="match status" value="1"/>
</dbReference>
<sequence length="254" mass="26856">MGIALTRRPPPLLVAALNGSRAHPRVPRTPDELAEAARRSVDAGARVLHLHPFDARGGETLAAGPCAAALRTVRAACPRVPVSLSTAAAIEPDPRRRRELVASWTALPELVTANQGEAEIGELCDDLIGRGVGIEAGLLTLADAEAFVRSGLAERCVRVLIEPPEADPRKAIAHAAAMEEVLLRAGVALEQVHHGDGLATWAVNDRALRRGHGIRAGLEDTTVLPDGRPAPDNASLVRTAAAMMTDLGFDLRWV</sequence>
<protein>
    <recommendedName>
        <fullName evidence="2">3-keto-5-aminohexanoate cleavage enzyme</fullName>
    </recommendedName>
</protein>
<reference evidence="1" key="1">
    <citation type="submission" date="2020-02" db="EMBL/GenBank/DDBJ databases">
        <authorList>
            <person name="Meier V. D."/>
        </authorList>
    </citation>
    <scope>NUCLEOTIDE SEQUENCE</scope>
    <source>
        <strain evidence="1">AVDCRST_MAG19</strain>
    </source>
</reference>
<dbReference type="InterPro" id="IPR013785">
    <property type="entry name" value="Aldolase_TIM"/>
</dbReference>
<organism evidence="1">
    <name type="scientific">uncultured Thermomicrobiales bacterium</name>
    <dbReference type="NCBI Taxonomy" id="1645740"/>
    <lineage>
        <taxon>Bacteria</taxon>
        <taxon>Pseudomonadati</taxon>
        <taxon>Thermomicrobiota</taxon>
        <taxon>Thermomicrobia</taxon>
        <taxon>Thermomicrobiales</taxon>
        <taxon>environmental samples</taxon>
    </lineage>
</organism>
<dbReference type="AlphaFoldDB" id="A0A6J4UVW8"/>
<proteinExistence type="predicted"/>
<dbReference type="PANTHER" id="PTHR37418:SF1">
    <property type="entry name" value="3-KETO-5-AMINOHEXANOATE CLEAVAGE PROTEIN"/>
    <property type="match status" value="1"/>
</dbReference>
<evidence type="ECO:0008006" key="2">
    <source>
        <dbReference type="Google" id="ProtNLM"/>
    </source>
</evidence>
<dbReference type="InterPro" id="IPR008567">
    <property type="entry name" value="BKACE"/>
</dbReference>
<dbReference type="GO" id="GO:0043720">
    <property type="term" value="F:3-keto-5-aminohexanoate cleavage activity"/>
    <property type="evidence" value="ECO:0007669"/>
    <property type="project" value="InterPro"/>
</dbReference>
<name>A0A6J4UVW8_9BACT</name>